<keyword evidence="17" id="KW-1185">Reference proteome</keyword>
<feature type="compositionally biased region" description="Acidic residues" evidence="13">
    <location>
        <begin position="309"/>
        <end position="319"/>
    </location>
</feature>
<keyword evidence="6" id="KW-0805">Transcription regulation</keyword>
<evidence type="ECO:0000256" key="4">
    <source>
        <dbReference type="ARBA" id="ARBA00022679"/>
    </source>
</evidence>
<keyword evidence="10" id="KW-0539">Nucleus</keyword>
<evidence type="ECO:0000313" key="17">
    <source>
        <dbReference type="Proteomes" id="UP001182556"/>
    </source>
</evidence>
<feature type="region of interest" description="Disordered" evidence="13">
    <location>
        <begin position="1"/>
        <end position="114"/>
    </location>
</feature>
<comment type="caution">
    <text evidence="16">The sequence shown here is derived from an EMBL/GenBank/DDBJ whole genome shotgun (WGS) entry which is preliminary data.</text>
</comment>
<dbReference type="Gene3D" id="3.40.630.30">
    <property type="match status" value="1"/>
</dbReference>
<dbReference type="GO" id="GO:0045944">
    <property type="term" value="P:positive regulation of transcription by RNA polymerase II"/>
    <property type="evidence" value="ECO:0007669"/>
    <property type="project" value="TreeGrafter"/>
</dbReference>
<dbReference type="InterPro" id="IPR016181">
    <property type="entry name" value="Acyl_CoA_acyltransferase"/>
</dbReference>
<feature type="compositionally biased region" description="Acidic residues" evidence="13">
    <location>
        <begin position="17"/>
        <end position="103"/>
    </location>
</feature>
<dbReference type="CDD" id="cd04301">
    <property type="entry name" value="NAT_SF"/>
    <property type="match status" value="1"/>
</dbReference>
<evidence type="ECO:0000256" key="8">
    <source>
        <dbReference type="ARBA" id="ARBA00023159"/>
    </source>
</evidence>
<dbReference type="CDD" id="cd05509">
    <property type="entry name" value="Bromo_gcn5_like"/>
    <property type="match status" value="1"/>
</dbReference>
<evidence type="ECO:0000256" key="6">
    <source>
        <dbReference type="ARBA" id="ARBA00023015"/>
    </source>
</evidence>
<dbReference type="Pfam" id="PF00439">
    <property type="entry name" value="Bromodomain"/>
    <property type="match status" value="1"/>
</dbReference>
<dbReference type="Proteomes" id="UP001182556">
    <property type="component" value="Unassembled WGS sequence"/>
</dbReference>
<evidence type="ECO:0000256" key="10">
    <source>
        <dbReference type="ARBA" id="ARBA00023242"/>
    </source>
</evidence>
<evidence type="ECO:0000256" key="13">
    <source>
        <dbReference type="SAM" id="MobiDB-lite"/>
    </source>
</evidence>
<feature type="compositionally biased region" description="Acidic residues" evidence="13">
    <location>
        <begin position="1"/>
        <end position="10"/>
    </location>
</feature>
<dbReference type="Gene3D" id="1.20.920.10">
    <property type="entry name" value="Bromodomain-like"/>
    <property type="match status" value="1"/>
</dbReference>
<keyword evidence="9" id="KW-0804">Transcription</keyword>
<reference evidence="16" key="1">
    <citation type="submission" date="2023-02" db="EMBL/GenBank/DDBJ databases">
        <title>Identification and recombinant expression of a fungal hydrolase from Papiliotrema laurentii that hydrolyzes apple cutin and clears colloidal polyester polyurethane.</title>
        <authorList>
            <consortium name="DOE Joint Genome Institute"/>
            <person name="Roman V.A."/>
            <person name="Bojanowski C."/>
            <person name="Crable B.R."/>
            <person name="Wagner D.N."/>
            <person name="Hung C.S."/>
            <person name="Nadeau L.J."/>
            <person name="Schratz L."/>
            <person name="Haridas S."/>
            <person name="Pangilinan J."/>
            <person name="Lipzen A."/>
            <person name="Na H."/>
            <person name="Yan M."/>
            <person name="Ng V."/>
            <person name="Grigoriev I.V."/>
            <person name="Spatafora J.W."/>
            <person name="Barlow D."/>
            <person name="Biffinger J."/>
            <person name="Kelley-Loughnane N."/>
            <person name="Varaljay V.A."/>
            <person name="Crookes-Goodson W.J."/>
        </authorList>
    </citation>
    <scope>NUCLEOTIDE SEQUENCE</scope>
    <source>
        <strain evidence="16">5307AH</strain>
    </source>
</reference>
<feature type="compositionally biased region" description="Acidic residues" evidence="13">
    <location>
        <begin position="382"/>
        <end position="393"/>
    </location>
</feature>
<proteinExistence type="inferred from homology"/>
<dbReference type="InterPro" id="IPR018359">
    <property type="entry name" value="Bromodomain_CS"/>
</dbReference>
<accession>A0AAD9FQQ4</accession>
<evidence type="ECO:0000259" key="14">
    <source>
        <dbReference type="PROSITE" id="PS50014"/>
    </source>
</evidence>
<dbReference type="SMART" id="SM00297">
    <property type="entry name" value="BROMO"/>
    <property type="match status" value="1"/>
</dbReference>
<evidence type="ECO:0000313" key="16">
    <source>
        <dbReference type="EMBL" id="KAK1924252.1"/>
    </source>
</evidence>
<evidence type="ECO:0000256" key="9">
    <source>
        <dbReference type="ARBA" id="ARBA00023163"/>
    </source>
</evidence>
<evidence type="ECO:0000256" key="1">
    <source>
        <dbReference type="ARBA" id="ARBA00004123"/>
    </source>
</evidence>
<dbReference type="GO" id="GO:0005634">
    <property type="term" value="C:nucleus"/>
    <property type="evidence" value="ECO:0007669"/>
    <property type="project" value="UniProtKB-SubCell"/>
</dbReference>
<dbReference type="InterPro" id="IPR000182">
    <property type="entry name" value="GNAT_dom"/>
</dbReference>
<comment type="similarity">
    <text evidence="2">Belongs to the acetyltransferase family. GCN5 subfamily.</text>
</comment>
<dbReference type="PROSITE" id="PS51186">
    <property type="entry name" value="GNAT"/>
    <property type="match status" value="1"/>
</dbReference>
<dbReference type="Pfam" id="PF00583">
    <property type="entry name" value="Acetyltransf_1"/>
    <property type="match status" value="1"/>
</dbReference>
<comment type="subcellular location">
    <subcellularLocation>
        <location evidence="1">Nucleus</location>
    </subcellularLocation>
</comment>
<feature type="region of interest" description="Disordered" evidence="13">
    <location>
        <begin position="252"/>
        <end position="409"/>
    </location>
</feature>
<evidence type="ECO:0000256" key="11">
    <source>
        <dbReference type="ARBA" id="ARBA00023315"/>
    </source>
</evidence>
<feature type="compositionally biased region" description="Basic and acidic residues" evidence="13">
    <location>
        <begin position="399"/>
        <end position="409"/>
    </location>
</feature>
<dbReference type="SUPFAM" id="SSF47370">
    <property type="entry name" value="Bromodomain"/>
    <property type="match status" value="1"/>
</dbReference>
<dbReference type="InterPro" id="IPR036427">
    <property type="entry name" value="Bromodomain-like_sf"/>
</dbReference>
<feature type="domain" description="N-acetyltransferase" evidence="15">
    <location>
        <begin position="479"/>
        <end position="631"/>
    </location>
</feature>
<dbReference type="PROSITE" id="PS00633">
    <property type="entry name" value="BROMODOMAIN_1"/>
    <property type="match status" value="1"/>
</dbReference>
<keyword evidence="4" id="KW-0808">Transferase</keyword>
<dbReference type="GO" id="GO:0010484">
    <property type="term" value="F:histone H3 acetyltransferase activity"/>
    <property type="evidence" value="ECO:0007669"/>
    <property type="project" value="TreeGrafter"/>
</dbReference>
<dbReference type="PRINTS" id="PR00503">
    <property type="entry name" value="BROMODOMAIN"/>
</dbReference>
<dbReference type="SUPFAM" id="SSF55729">
    <property type="entry name" value="Acyl-CoA N-acyltransferases (Nat)"/>
    <property type="match status" value="1"/>
</dbReference>
<evidence type="ECO:0000256" key="5">
    <source>
        <dbReference type="ARBA" id="ARBA00022853"/>
    </source>
</evidence>
<evidence type="ECO:0000259" key="15">
    <source>
        <dbReference type="PROSITE" id="PS51186"/>
    </source>
</evidence>
<dbReference type="PANTHER" id="PTHR45750:SF3">
    <property type="entry name" value="HISTONE ACETYLTRANSFERASE"/>
    <property type="match status" value="1"/>
</dbReference>
<protein>
    <recommendedName>
        <fullName evidence="3">histone acetyltransferase</fullName>
        <ecNumber evidence="3">2.3.1.48</ecNumber>
    </recommendedName>
</protein>
<keyword evidence="5" id="KW-0156">Chromatin regulator</keyword>
<dbReference type="InterPro" id="IPR037800">
    <property type="entry name" value="GCN5"/>
</dbReference>
<evidence type="ECO:0000256" key="12">
    <source>
        <dbReference type="PROSITE-ProRule" id="PRU00035"/>
    </source>
</evidence>
<dbReference type="EC" id="2.3.1.48" evidence="3"/>
<keyword evidence="8" id="KW-0010">Activator</keyword>
<sequence>MQGQEEDTLDDGATGEVGDEDEEEEDDGAEGGEGDEEEDEEDNEEEVGDEDEEEEDDDEDEDDDDEEEDEDDDEDEDEDDNEDEDEDEDQGENADGDDGEDETTTGSRTFRYPASVPNFLDLPARERAFKIARFVACTEAGCECAGLEPPRDAEITLVERKDVAASADGEGDDDSTPEGWWVRCGSCGHGWEGSSGHVFPANLSKDERVRRSRAVGRIEEILQDEDLLTTFPTPQPESIAGLLRQLSSFNRPTGGKKPVAPLPLPIDLSRDSSMPFTPGEDLNTPGGSDDERPRKRARKSGSLEANGEGGDEVDHEAELDAATSPKQGKSHGKKPGGKTAGKGTKPRTVVRGARGLIPMETDAEGNQHVAGRLPDSALTGNEEPEPEDDEEDVPLAKRPQLDEGERRRREVIKEKEREREDEVLRRLAKGSNVDEGAEGLERPEDGLDVEIWEGVELPKLPPRPAMIEQQKQEIRLMVVSTRGADAVGAILLIGLKNLFQRQLPKMPREYITRLVLDKNHISMAIVKRGWKVVGGICYRPFESRGFAEIVFCAVDSSEQIKGYGSHLMNSLKDHVRQAHPTINHFLTYADNYAVGYFKKQGFTKEITLEREKWVGYIKDYEGGTIMQCTMLPKVRYMDVHQMLADQKAAVLAKIRTISRSHVVRPGLQIFKDRKPGQEIKLSKAEVPGLAESGWDPEIDEIMRQPRRNPDHVLLQHVLNDMQNEPSAWPFVKPVDKNVVEDYYNVIKEPMDLSTMEYKLENNHYANVEEFLRDAQLMFNNCRQYNGSNSTYTTQANRLEKALDRIMKARKSTVTG</sequence>
<name>A0AAD9FQQ4_PAPLA</name>
<evidence type="ECO:0000256" key="2">
    <source>
        <dbReference type="ARBA" id="ARBA00008607"/>
    </source>
</evidence>
<keyword evidence="7 12" id="KW-0103">Bromodomain</keyword>
<organism evidence="16 17">
    <name type="scientific">Papiliotrema laurentii</name>
    <name type="common">Cryptococcus laurentii</name>
    <dbReference type="NCBI Taxonomy" id="5418"/>
    <lineage>
        <taxon>Eukaryota</taxon>
        <taxon>Fungi</taxon>
        <taxon>Dikarya</taxon>
        <taxon>Basidiomycota</taxon>
        <taxon>Agaricomycotina</taxon>
        <taxon>Tremellomycetes</taxon>
        <taxon>Tremellales</taxon>
        <taxon>Rhynchogastremaceae</taxon>
        <taxon>Papiliotrema</taxon>
    </lineage>
</organism>
<keyword evidence="11" id="KW-0012">Acyltransferase</keyword>
<dbReference type="InterPro" id="IPR001487">
    <property type="entry name" value="Bromodomain"/>
</dbReference>
<dbReference type="EMBL" id="JAODAN010000005">
    <property type="protein sequence ID" value="KAK1924252.1"/>
    <property type="molecule type" value="Genomic_DNA"/>
</dbReference>
<dbReference type="PANTHER" id="PTHR45750">
    <property type="entry name" value="GH11602P"/>
    <property type="match status" value="1"/>
</dbReference>
<dbReference type="PROSITE" id="PS50014">
    <property type="entry name" value="BROMODOMAIN_2"/>
    <property type="match status" value="1"/>
</dbReference>
<dbReference type="AlphaFoldDB" id="A0AAD9FQQ4"/>
<evidence type="ECO:0000256" key="3">
    <source>
        <dbReference type="ARBA" id="ARBA00013184"/>
    </source>
</evidence>
<dbReference type="GO" id="GO:0000123">
    <property type="term" value="C:histone acetyltransferase complex"/>
    <property type="evidence" value="ECO:0007669"/>
    <property type="project" value="TreeGrafter"/>
</dbReference>
<evidence type="ECO:0000256" key="7">
    <source>
        <dbReference type="ARBA" id="ARBA00023117"/>
    </source>
</evidence>
<gene>
    <name evidence="16" type="ORF">DB88DRAFT_489601</name>
</gene>
<feature type="domain" description="Bromo" evidence="14">
    <location>
        <begin position="722"/>
        <end position="792"/>
    </location>
</feature>